<keyword evidence="3" id="KW-1185">Reference proteome</keyword>
<dbReference type="EMBL" id="FNEE01000005">
    <property type="protein sequence ID" value="SDJ25575.1"/>
    <property type="molecule type" value="Genomic_DNA"/>
</dbReference>
<evidence type="ECO:0000313" key="3">
    <source>
        <dbReference type="Proteomes" id="UP000198894"/>
    </source>
</evidence>
<accession>A0A1G8S9U7</accession>
<evidence type="ECO:0000313" key="2">
    <source>
        <dbReference type="EMBL" id="SDJ25575.1"/>
    </source>
</evidence>
<gene>
    <name evidence="2" type="ORF">SAMN05428953_105138</name>
</gene>
<keyword evidence="1" id="KW-1133">Transmembrane helix</keyword>
<keyword evidence="1" id="KW-0812">Transmembrane</keyword>
<feature type="transmembrane region" description="Helical" evidence="1">
    <location>
        <begin position="62"/>
        <end position="82"/>
    </location>
</feature>
<evidence type="ECO:0000256" key="1">
    <source>
        <dbReference type="SAM" id="Phobius"/>
    </source>
</evidence>
<reference evidence="3" key="1">
    <citation type="submission" date="2016-10" db="EMBL/GenBank/DDBJ databases">
        <authorList>
            <person name="Varghese N."/>
            <person name="Submissions S."/>
        </authorList>
    </citation>
    <scope>NUCLEOTIDE SEQUENCE [LARGE SCALE GENOMIC DNA]</scope>
    <source>
        <strain evidence="3">CGMCC 1.11022</strain>
    </source>
</reference>
<sequence>MLFFSGTTPHDVFDRSLLRSTGEMALTVADINRLEQAARVSMSGFQDPEASAMRSPRASLPIPGLAAIGLAAVVVLAAAFQLV</sequence>
<protein>
    <submittedName>
        <fullName evidence="2">Uncharacterized protein</fullName>
    </submittedName>
</protein>
<dbReference type="AlphaFoldDB" id="A0A1G8S9U7"/>
<dbReference type="Proteomes" id="UP000198894">
    <property type="component" value="Unassembled WGS sequence"/>
</dbReference>
<organism evidence="2 3">
    <name type="scientific">Mesorhizobium muleiense</name>
    <dbReference type="NCBI Taxonomy" id="1004279"/>
    <lineage>
        <taxon>Bacteria</taxon>
        <taxon>Pseudomonadati</taxon>
        <taxon>Pseudomonadota</taxon>
        <taxon>Alphaproteobacteria</taxon>
        <taxon>Hyphomicrobiales</taxon>
        <taxon>Phyllobacteriaceae</taxon>
        <taxon>Mesorhizobium</taxon>
    </lineage>
</organism>
<name>A0A1G8S9U7_9HYPH</name>
<proteinExistence type="predicted"/>
<keyword evidence="1" id="KW-0472">Membrane</keyword>